<feature type="domain" description="YrdC-like" evidence="1">
    <location>
        <begin position="10"/>
        <end position="45"/>
    </location>
</feature>
<organism evidence="2 3">
    <name type="scientific">Leptotrichia hofstadii F0254</name>
    <dbReference type="NCBI Taxonomy" id="634994"/>
    <lineage>
        <taxon>Bacteria</taxon>
        <taxon>Fusobacteriati</taxon>
        <taxon>Fusobacteriota</taxon>
        <taxon>Fusobacteriia</taxon>
        <taxon>Fusobacteriales</taxon>
        <taxon>Leptotrichiaceae</taxon>
        <taxon>Leptotrichia</taxon>
    </lineage>
</organism>
<dbReference type="InterPro" id="IPR006070">
    <property type="entry name" value="Sua5-like_dom"/>
</dbReference>
<dbReference type="EMBL" id="ACVB02000026">
    <property type="protein sequence ID" value="EEX73721.1"/>
    <property type="molecule type" value="Genomic_DNA"/>
</dbReference>
<dbReference type="GO" id="GO:0003725">
    <property type="term" value="F:double-stranded RNA binding"/>
    <property type="evidence" value="ECO:0007669"/>
    <property type="project" value="InterPro"/>
</dbReference>
<accession>C9N0N4</accession>
<name>C9N0N4_9FUSO</name>
<dbReference type="InterPro" id="IPR017945">
    <property type="entry name" value="DHBP_synth_RibB-like_a/b_dom"/>
</dbReference>
<reference evidence="2 3" key="1">
    <citation type="submission" date="2009-09" db="EMBL/GenBank/DDBJ databases">
        <authorList>
            <person name="Weinstock G."/>
            <person name="Sodergren E."/>
            <person name="Clifton S."/>
            <person name="Fulton L."/>
            <person name="Fulton B."/>
            <person name="Courtney L."/>
            <person name="Fronick C."/>
            <person name="Harrison M."/>
            <person name="Strong C."/>
            <person name="Farmer C."/>
            <person name="Delahaunty K."/>
            <person name="Markovic C."/>
            <person name="Hall O."/>
            <person name="Minx P."/>
            <person name="Tomlinson C."/>
            <person name="Mitreva M."/>
            <person name="Nelson J."/>
            <person name="Hou S."/>
            <person name="Wollam A."/>
            <person name="Pepin K.H."/>
            <person name="Johnson M."/>
            <person name="Bhonagiri V."/>
            <person name="Nash W.E."/>
            <person name="Warren W."/>
            <person name="Chinwalla A."/>
            <person name="Mardis E.R."/>
            <person name="Wilson R.K."/>
        </authorList>
    </citation>
    <scope>NUCLEOTIDE SEQUENCE [LARGE SCALE GENOMIC DNA]</scope>
    <source>
        <strain evidence="2 3">F0254</strain>
    </source>
</reference>
<dbReference type="HOGENOM" id="CLU_3119357_0_0_0"/>
<sequence>MNKIENAVRILKNGGVAIFPTDTVYGIGTLPKKEYMEKIYKIKKEIFQKK</sequence>
<dbReference type="eggNOG" id="COG0009">
    <property type="taxonomic scope" value="Bacteria"/>
</dbReference>
<gene>
    <name evidence="2" type="ORF">GCWU000323_02399</name>
</gene>
<dbReference type="Proteomes" id="UP000006233">
    <property type="component" value="Unassembled WGS sequence"/>
</dbReference>
<dbReference type="SUPFAM" id="SSF55821">
    <property type="entry name" value="YrdC/RibB"/>
    <property type="match status" value="1"/>
</dbReference>
<dbReference type="STRING" id="634994.GCWU000323_02399"/>
<dbReference type="Gene3D" id="3.90.870.10">
    <property type="entry name" value="DHBP synthase"/>
    <property type="match status" value="1"/>
</dbReference>
<evidence type="ECO:0000259" key="1">
    <source>
        <dbReference type="Pfam" id="PF01300"/>
    </source>
</evidence>
<protein>
    <recommendedName>
        <fullName evidence="1">YrdC-like domain-containing protein</fullName>
    </recommendedName>
</protein>
<proteinExistence type="predicted"/>
<dbReference type="Pfam" id="PF01300">
    <property type="entry name" value="Sua5_yciO_yrdC"/>
    <property type="match status" value="1"/>
</dbReference>
<evidence type="ECO:0000313" key="3">
    <source>
        <dbReference type="Proteomes" id="UP000006233"/>
    </source>
</evidence>
<dbReference type="AlphaFoldDB" id="C9N0N4"/>
<evidence type="ECO:0000313" key="2">
    <source>
        <dbReference type="EMBL" id="EEX73721.1"/>
    </source>
</evidence>
<comment type="caution">
    <text evidence="2">The sequence shown here is derived from an EMBL/GenBank/DDBJ whole genome shotgun (WGS) entry which is preliminary data.</text>
</comment>